<gene>
    <name evidence="4" type="ORF">C7Y72_10720</name>
</gene>
<dbReference type="AlphaFoldDB" id="A0A2T4ULF9"/>
<dbReference type="Proteomes" id="UP000240739">
    <property type="component" value="Unassembled WGS sequence"/>
</dbReference>
<evidence type="ECO:0008006" key="6">
    <source>
        <dbReference type="Google" id="ProtNLM"/>
    </source>
</evidence>
<evidence type="ECO:0000313" key="5">
    <source>
        <dbReference type="Proteomes" id="UP000240739"/>
    </source>
</evidence>
<organism evidence="4 5">
    <name type="scientific">Paraconexibacter algicola</name>
    <dbReference type="NCBI Taxonomy" id="2133960"/>
    <lineage>
        <taxon>Bacteria</taxon>
        <taxon>Bacillati</taxon>
        <taxon>Actinomycetota</taxon>
        <taxon>Thermoleophilia</taxon>
        <taxon>Solirubrobacterales</taxon>
        <taxon>Paraconexibacteraceae</taxon>
        <taxon>Paraconexibacter</taxon>
    </lineage>
</organism>
<protein>
    <recommendedName>
        <fullName evidence="6">MmgE/PrpD family protein</fullName>
    </recommendedName>
</protein>
<dbReference type="InterPro" id="IPR036148">
    <property type="entry name" value="MmgE/PrpD_sf"/>
</dbReference>
<dbReference type="EMBL" id="PYYB01000001">
    <property type="protein sequence ID" value="PTL60083.1"/>
    <property type="molecule type" value="Genomic_DNA"/>
</dbReference>
<comment type="caution">
    <text evidence="4">The sequence shown here is derived from an EMBL/GenBank/DDBJ whole genome shotgun (WGS) entry which is preliminary data.</text>
</comment>
<feature type="domain" description="MmgE/PrpD N-terminal" evidence="2">
    <location>
        <begin position="37"/>
        <end position="194"/>
    </location>
</feature>
<feature type="domain" description="MmgE/PrpD C-terminal" evidence="3">
    <location>
        <begin position="217"/>
        <end position="367"/>
    </location>
</feature>
<dbReference type="InterPro" id="IPR005656">
    <property type="entry name" value="MmgE_PrpD"/>
</dbReference>
<evidence type="ECO:0000313" key="4">
    <source>
        <dbReference type="EMBL" id="PTL60083.1"/>
    </source>
</evidence>
<dbReference type="InterPro" id="IPR045337">
    <property type="entry name" value="MmgE_PrpD_C"/>
</dbReference>
<sequence>MTVAVADAFRDWLACAVAGTDSRAVRAAAATADDVTVLGTAGHVLDFDDTYGPGLAHLSAAVAPAALALAAQQDAPVGALLDAYAAGVEAMAALTAASHPALYDGGWHPTAVGGVLGAAVAAAALLGADARAAGALALLRAGGLRAAFGSDGKALQVGLAAADGVRAAQLAAAGATVGASAVERGAAGFEEAFGATFASTAESERPSAFDELWIKAYPCCLQTHGAIECAVEAAGRGVTLAGPRLRTVTIVVHPVSRRAAALDDVTDGLAAKFSIPYCTAFALRHGRAPARLEDFAVVDGGVRADARRVRVVTDETLLQSEAVLVHETASGEIEVARVEAALGSPQQPMSGEQLGEKVRALTGARLDGLLDDPARPATDVLAVVLDAAAQAGAGPRGAAAPVPS</sequence>
<evidence type="ECO:0000259" key="2">
    <source>
        <dbReference type="Pfam" id="PF03972"/>
    </source>
</evidence>
<dbReference type="Gene3D" id="3.30.1330.120">
    <property type="entry name" value="2-methylcitrate dehydratase PrpD"/>
    <property type="match status" value="1"/>
</dbReference>
<evidence type="ECO:0000256" key="1">
    <source>
        <dbReference type="ARBA" id="ARBA00006174"/>
    </source>
</evidence>
<evidence type="ECO:0000259" key="3">
    <source>
        <dbReference type="Pfam" id="PF19305"/>
    </source>
</evidence>
<dbReference type="InterPro" id="IPR042183">
    <property type="entry name" value="MmgE/PrpD_sf_1"/>
</dbReference>
<dbReference type="OrthoDB" id="9797528at2"/>
<dbReference type="InterPro" id="IPR045336">
    <property type="entry name" value="MmgE_PrpD_N"/>
</dbReference>
<dbReference type="InterPro" id="IPR042188">
    <property type="entry name" value="MmgE/PrpD_sf_2"/>
</dbReference>
<dbReference type="Pfam" id="PF19305">
    <property type="entry name" value="MmgE_PrpD_C"/>
    <property type="match status" value="1"/>
</dbReference>
<accession>A0A2T4ULF9</accession>
<dbReference type="RefSeq" id="WP_107568728.1">
    <property type="nucleotide sequence ID" value="NZ_PYYB01000001.1"/>
</dbReference>
<dbReference type="PANTHER" id="PTHR16943:SF8">
    <property type="entry name" value="2-METHYLCITRATE DEHYDRATASE"/>
    <property type="match status" value="1"/>
</dbReference>
<dbReference type="Pfam" id="PF03972">
    <property type="entry name" value="MmgE_PrpD_N"/>
    <property type="match status" value="1"/>
</dbReference>
<dbReference type="SUPFAM" id="SSF103378">
    <property type="entry name" value="2-methylcitrate dehydratase PrpD"/>
    <property type="match status" value="1"/>
</dbReference>
<dbReference type="GO" id="GO:0016829">
    <property type="term" value="F:lyase activity"/>
    <property type="evidence" value="ECO:0007669"/>
    <property type="project" value="InterPro"/>
</dbReference>
<reference evidence="4 5" key="1">
    <citation type="submission" date="2018-03" db="EMBL/GenBank/DDBJ databases">
        <title>Aquarubrobacter algicola gen. nov., sp. nov., a novel actinobacterium isolated from shallow eutrophic lake during the end of cyanobacterial harmful algal blooms.</title>
        <authorList>
            <person name="Chun S.J."/>
        </authorList>
    </citation>
    <scope>NUCLEOTIDE SEQUENCE [LARGE SCALE GENOMIC DNA]</scope>
    <source>
        <strain evidence="4 5">Seoho-28</strain>
    </source>
</reference>
<dbReference type="PANTHER" id="PTHR16943">
    <property type="entry name" value="2-METHYLCITRATE DEHYDRATASE-RELATED"/>
    <property type="match status" value="1"/>
</dbReference>
<dbReference type="Gene3D" id="1.10.4100.10">
    <property type="entry name" value="2-methylcitrate dehydratase PrpD"/>
    <property type="match status" value="1"/>
</dbReference>
<proteinExistence type="inferred from homology"/>
<comment type="similarity">
    <text evidence="1">Belongs to the PrpD family.</text>
</comment>
<name>A0A2T4ULF9_9ACTN</name>
<keyword evidence="5" id="KW-1185">Reference proteome</keyword>